<evidence type="ECO:0000259" key="2">
    <source>
        <dbReference type="Pfam" id="PF13905"/>
    </source>
</evidence>
<feature type="domain" description="Thioredoxin-like fold" evidence="2">
    <location>
        <begin position="234"/>
        <end position="325"/>
    </location>
</feature>
<keyword evidence="1" id="KW-0732">Signal</keyword>
<reference evidence="5 6" key="1">
    <citation type="submission" date="2018-08" db="EMBL/GenBank/DDBJ databases">
        <title>A genome reference for cultivated species of the human gut microbiota.</title>
        <authorList>
            <person name="Zou Y."/>
            <person name="Xue W."/>
            <person name="Luo G."/>
        </authorList>
    </citation>
    <scope>NUCLEOTIDE SEQUENCE [LARGE SCALE GENOMIC DNA]</scope>
    <source>
        <strain evidence="4 6">AF39-11</strain>
        <strain evidence="3 5">AM31-10</strain>
    </source>
</reference>
<dbReference type="Pfam" id="PF13905">
    <property type="entry name" value="Thioredoxin_8"/>
    <property type="match status" value="1"/>
</dbReference>
<evidence type="ECO:0000313" key="6">
    <source>
        <dbReference type="Proteomes" id="UP000284916"/>
    </source>
</evidence>
<evidence type="ECO:0000313" key="3">
    <source>
        <dbReference type="EMBL" id="RHD47342.1"/>
    </source>
</evidence>
<sequence length="350" mass="40562">MYFRKNKIRFMKKLYLLLLSVYLLFCLDSCRQSDEFELKGELEGITSDMILVVFDDPDSKLDTIYPRGGKFTYAFSPDTLNTFRLVNDSGEVFPIFADKGWKVSVIGSFAHPEIKGDGPNNEYQEFLQSIHALKDSAQICQQAENFIKSHPSSPASAYILYWYFSQSANPNLSLIARLTEPLTGKVKDCRVLNEVLQKLPEKEKSTSTYLNYLSVKKRNGEYLSWSSSGTQKQYSLINFWASWDKESIAIKDSLYALCEKFSKNNFRVVNFSLDYNKEEWGKNTQKDTEQWIEVCDYKGWNNQILKQQNIQRLPYNILIDRNRKILGSNLYGNALQTKMEALIAEDKQQK</sequence>
<dbReference type="EMBL" id="QROI01000001">
    <property type="protein sequence ID" value="RHL20196.1"/>
    <property type="molecule type" value="Genomic_DNA"/>
</dbReference>
<evidence type="ECO:0000313" key="5">
    <source>
        <dbReference type="Proteomes" id="UP000284361"/>
    </source>
</evidence>
<protein>
    <submittedName>
        <fullName evidence="3">DUF4369 domain-containing protein</fullName>
    </submittedName>
</protein>
<dbReference type="Gene3D" id="3.40.30.10">
    <property type="entry name" value="Glutaredoxin"/>
    <property type="match status" value="1"/>
</dbReference>
<name>A0A414FIG1_9BACT</name>
<dbReference type="SUPFAM" id="SSF52833">
    <property type="entry name" value="Thioredoxin-like"/>
    <property type="match status" value="1"/>
</dbReference>
<gene>
    <name evidence="4" type="ORF">DW035_00820</name>
    <name evidence="3" type="ORF">DW789_15465</name>
</gene>
<feature type="chain" id="PRO_5036349912" evidence="1">
    <location>
        <begin position="32"/>
        <end position="350"/>
    </location>
</feature>
<comment type="caution">
    <text evidence="3">The sequence shown here is derived from an EMBL/GenBank/DDBJ whole genome shotgun (WGS) entry which is preliminary data.</text>
</comment>
<dbReference type="InterPro" id="IPR012336">
    <property type="entry name" value="Thioredoxin-like_fold"/>
</dbReference>
<organism evidence="3 5">
    <name type="scientific">Phocaeicola plebeius</name>
    <dbReference type="NCBI Taxonomy" id="310297"/>
    <lineage>
        <taxon>Bacteria</taxon>
        <taxon>Pseudomonadati</taxon>
        <taxon>Bacteroidota</taxon>
        <taxon>Bacteroidia</taxon>
        <taxon>Bacteroidales</taxon>
        <taxon>Bacteroidaceae</taxon>
        <taxon>Phocaeicola</taxon>
    </lineage>
</organism>
<dbReference type="Proteomes" id="UP000284361">
    <property type="component" value="Unassembled WGS sequence"/>
</dbReference>
<proteinExistence type="predicted"/>
<dbReference type="Proteomes" id="UP000284916">
    <property type="component" value="Unassembled WGS sequence"/>
</dbReference>
<dbReference type="AlphaFoldDB" id="A0A414FIG1"/>
<feature type="signal peptide" evidence="1">
    <location>
        <begin position="1"/>
        <end position="31"/>
    </location>
</feature>
<evidence type="ECO:0000313" key="4">
    <source>
        <dbReference type="EMBL" id="RHL20196.1"/>
    </source>
</evidence>
<accession>A0A414FIG1</accession>
<evidence type="ECO:0000256" key="1">
    <source>
        <dbReference type="SAM" id="SignalP"/>
    </source>
</evidence>
<dbReference type="InterPro" id="IPR036249">
    <property type="entry name" value="Thioredoxin-like_sf"/>
</dbReference>
<dbReference type="EMBL" id="QSJG01000056">
    <property type="protein sequence ID" value="RHD47342.1"/>
    <property type="molecule type" value="Genomic_DNA"/>
</dbReference>